<dbReference type="OrthoDB" id="1808891at2"/>
<comment type="caution">
    <text evidence="2">The sequence shown here is derived from an EMBL/GenBank/DDBJ whole genome shotgun (WGS) entry which is preliminary data.</text>
</comment>
<keyword evidence="3" id="KW-1185">Reference proteome</keyword>
<dbReference type="Proteomes" id="UP000297597">
    <property type="component" value="Unassembled WGS sequence"/>
</dbReference>
<proteinExistence type="predicted"/>
<evidence type="ECO:0008006" key="4">
    <source>
        <dbReference type="Google" id="ProtNLM"/>
    </source>
</evidence>
<evidence type="ECO:0000313" key="3">
    <source>
        <dbReference type="Proteomes" id="UP000297597"/>
    </source>
</evidence>
<dbReference type="RefSeq" id="WP_134215210.1">
    <property type="nucleotide sequence ID" value="NZ_QFFZ01000052.1"/>
</dbReference>
<organism evidence="2 3">
    <name type="scientific">Pelotomaculum propionicicum</name>
    <dbReference type="NCBI Taxonomy" id="258475"/>
    <lineage>
        <taxon>Bacteria</taxon>
        <taxon>Bacillati</taxon>
        <taxon>Bacillota</taxon>
        <taxon>Clostridia</taxon>
        <taxon>Eubacteriales</taxon>
        <taxon>Desulfotomaculaceae</taxon>
        <taxon>Pelotomaculum</taxon>
    </lineage>
</organism>
<gene>
    <name evidence="2" type="ORF">Pmgp_03234</name>
</gene>
<sequence>MSKQNTFGPLELPSGRKIEFRRPLAGDRVNVTQMMDMTPEKLAAAALMIDEYVAIKCITKVDGKPTDGDYKHLAAGWDDEDVTFYKLVFNEMFGVKEETQARAKEAARFLLSGGTSTAGCSSPDIAKSPTANG</sequence>
<name>A0A4Y7RKU0_9FIRM</name>
<dbReference type="EMBL" id="QFFZ01000052">
    <property type="protein sequence ID" value="TEB09302.1"/>
    <property type="molecule type" value="Genomic_DNA"/>
</dbReference>
<evidence type="ECO:0000313" key="2">
    <source>
        <dbReference type="EMBL" id="TEB09302.1"/>
    </source>
</evidence>
<feature type="region of interest" description="Disordered" evidence="1">
    <location>
        <begin position="114"/>
        <end position="133"/>
    </location>
</feature>
<reference evidence="2 3" key="1">
    <citation type="journal article" date="2018" name="Environ. Microbiol.">
        <title>Novel energy conservation strategies and behaviour of Pelotomaculum schinkii driving syntrophic propionate catabolism.</title>
        <authorList>
            <person name="Hidalgo-Ahumada C.A.P."/>
            <person name="Nobu M.K."/>
            <person name="Narihiro T."/>
            <person name="Tamaki H."/>
            <person name="Liu W.T."/>
            <person name="Kamagata Y."/>
            <person name="Stams A.J.M."/>
            <person name="Imachi H."/>
            <person name="Sousa D.Z."/>
        </authorList>
    </citation>
    <scope>NUCLEOTIDE SEQUENCE [LARGE SCALE GENOMIC DNA]</scope>
    <source>
        <strain evidence="2 3">MGP</strain>
    </source>
</reference>
<accession>A0A4Y7RKU0</accession>
<dbReference type="AlphaFoldDB" id="A0A4Y7RKU0"/>
<evidence type="ECO:0000256" key="1">
    <source>
        <dbReference type="SAM" id="MobiDB-lite"/>
    </source>
</evidence>
<protein>
    <recommendedName>
        <fullName evidence="4">Phage XkdN-like protein</fullName>
    </recommendedName>
</protein>